<reference evidence="1" key="2">
    <citation type="journal article" date="2015" name="Fish Shellfish Immunol.">
        <title>Early steps in the European eel (Anguilla anguilla)-Vibrio vulnificus interaction in the gills: Role of the RtxA13 toxin.</title>
        <authorList>
            <person name="Callol A."/>
            <person name="Pajuelo D."/>
            <person name="Ebbesson L."/>
            <person name="Teles M."/>
            <person name="MacKenzie S."/>
            <person name="Amaro C."/>
        </authorList>
    </citation>
    <scope>NUCLEOTIDE SEQUENCE</scope>
</reference>
<dbReference type="EMBL" id="GBXM01036321">
    <property type="protein sequence ID" value="JAH72256.1"/>
    <property type="molecule type" value="Transcribed_RNA"/>
</dbReference>
<reference evidence="1" key="1">
    <citation type="submission" date="2014-11" db="EMBL/GenBank/DDBJ databases">
        <authorList>
            <person name="Amaro Gonzalez C."/>
        </authorList>
    </citation>
    <scope>NUCLEOTIDE SEQUENCE</scope>
</reference>
<protein>
    <submittedName>
        <fullName evidence="1">Uncharacterized protein</fullName>
    </submittedName>
</protein>
<dbReference type="AlphaFoldDB" id="A0A0E9V2Q9"/>
<sequence>MHIHHQGCTVRHDLFRDFVPTFALI</sequence>
<accession>A0A0E9V2Q9</accession>
<name>A0A0E9V2Q9_ANGAN</name>
<proteinExistence type="predicted"/>
<organism evidence="1">
    <name type="scientific">Anguilla anguilla</name>
    <name type="common">European freshwater eel</name>
    <name type="synonym">Muraena anguilla</name>
    <dbReference type="NCBI Taxonomy" id="7936"/>
    <lineage>
        <taxon>Eukaryota</taxon>
        <taxon>Metazoa</taxon>
        <taxon>Chordata</taxon>
        <taxon>Craniata</taxon>
        <taxon>Vertebrata</taxon>
        <taxon>Euteleostomi</taxon>
        <taxon>Actinopterygii</taxon>
        <taxon>Neopterygii</taxon>
        <taxon>Teleostei</taxon>
        <taxon>Anguilliformes</taxon>
        <taxon>Anguillidae</taxon>
        <taxon>Anguilla</taxon>
    </lineage>
</organism>
<evidence type="ECO:0000313" key="1">
    <source>
        <dbReference type="EMBL" id="JAH72256.1"/>
    </source>
</evidence>